<dbReference type="EMBL" id="JAACJP010000014">
    <property type="protein sequence ID" value="KAF5379999.1"/>
    <property type="molecule type" value="Genomic_DNA"/>
</dbReference>
<feature type="region of interest" description="Disordered" evidence="1">
    <location>
        <begin position="120"/>
        <end position="196"/>
    </location>
</feature>
<keyword evidence="2" id="KW-0472">Membrane</keyword>
<dbReference type="Proteomes" id="UP000565441">
    <property type="component" value="Unassembled WGS sequence"/>
</dbReference>
<keyword evidence="4" id="KW-1185">Reference proteome</keyword>
<sequence>MIATTQETQLLFTTLSSSPGGRFLPFLRSDMLPSVIAALTVLSHFFSASPALPYSLIPTAPQTAPLFLSPTRTFTASPSPTLAANFAAVETQPFHLIMISLAAVGGMLVGAGALQIRNKPVFTPHTPSREPSGDPPDAPSPNPSHGDDNNNSGNGSGDRNKGNSDDGGGGGGPPDDDPDDPSAGSDAEDLTPPTPSLVLRNSTAYLLLLIALYTATLARLFMKAFSARTLASLLRAWLERFANTVARLRSRSTGVEGVMESVLVAVKEGVKIVAGASGRGEAAAPAVLMHAMEDLPELVVRRARSYNRSRCHGRNRNLSRPAPTSAPQPFWIPRALADVITAHAPVTTPSPAPAPAPTCTPHASRLPQSLRAYFPSICVALPLLQAVGVGLASAPLEWGTILCAVVGFVGVALLVRGVIVALRPVQIEEARISVVVEEFGLALSTPIPEDNEEDTPAHLIPLPEDTENDFPAYLVPLPEDAEDDFPAHLVPLPGDAEDDFPEYLIPLPEDADDDFPAYLVPLPEDTEDDFPAHLIPLPEDAEGDFPAYLVPLPDDTEDDFPAYLVSLPEDSDDDFPAYLVPLPDDAEDDFPAYLVPLPEDAEDDFPAHLVPLPDDAEQDFLAYLIPLPEDVEDDFPAYLVPLPDDTEDDFPAYLVPLPDDAEDDFPAYLAPLPDDTEGDFPAYLIPLPEDAEDAFPAHLIPLPKDAEDDFPAHLIPLPEDAEDDFPAHLIPLPDDTEDDFVGAGFSEDEEGEGCSVDSEEYADSTQDDDYDYEPKLATSESICAYLRTSFFDNNSDEEDDDDDDAVCRSVGAPAGLESARVVEQESRRIAVVDWLEEEEYTEEDLWELVGNLVERPEYEYHEEEDATDEEPDTLDEISARREAKRGYRKFGIKDLIGSLKRVDGDPSFRLRSHLSKILSSEEEIECENGAHRPLYVDGVKYKDYWVYVYDLLTVDYAEEVRQQERLYRYYEEYGHEDAEDDKDDDRIGGYDEEEGYDDDERYDEAVGYEEAESFEKSFLQEASPESSVHDLLELVESSMTL</sequence>
<proteinExistence type="predicted"/>
<feature type="transmembrane region" description="Helical" evidence="2">
    <location>
        <begin position="96"/>
        <end position="116"/>
    </location>
</feature>
<feature type="transmembrane region" description="Helical" evidence="2">
    <location>
        <begin position="398"/>
        <end position="422"/>
    </location>
</feature>
<keyword evidence="2" id="KW-0812">Transmembrane</keyword>
<comment type="caution">
    <text evidence="3">The sequence shown here is derived from an EMBL/GenBank/DDBJ whole genome shotgun (WGS) entry which is preliminary data.</text>
</comment>
<reference evidence="3 4" key="1">
    <citation type="journal article" date="2020" name="ISME J.">
        <title>Uncovering the hidden diversity of litter-decomposition mechanisms in mushroom-forming fungi.</title>
        <authorList>
            <person name="Floudas D."/>
            <person name="Bentzer J."/>
            <person name="Ahren D."/>
            <person name="Johansson T."/>
            <person name="Persson P."/>
            <person name="Tunlid A."/>
        </authorList>
    </citation>
    <scope>NUCLEOTIDE SEQUENCE [LARGE SCALE GENOMIC DNA]</scope>
    <source>
        <strain evidence="3 4">CBS 661.87</strain>
    </source>
</reference>
<evidence type="ECO:0000313" key="4">
    <source>
        <dbReference type="Proteomes" id="UP000565441"/>
    </source>
</evidence>
<organism evidence="3 4">
    <name type="scientific">Tricholomella constricta</name>
    <dbReference type="NCBI Taxonomy" id="117010"/>
    <lineage>
        <taxon>Eukaryota</taxon>
        <taxon>Fungi</taxon>
        <taxon>Dikarya</taxon>
        <taxon>Basidiomycota</taxon>
        <taxon>Agaricomycotina</taxon>
        <taxon>Agaricomycetes</taxon>
        <taxon>Agaricomycetidae</taxon>
        <taxon>Agaricales</taxon>
        <taxon>Tricholomatineae</taxon>
        <taxon>Lyophyllaceae</taxon>
        <taxon>Tricholomella</taxon>
    </lineage>
</organism>
<feature type="compositionally biased region" description="Acidic residues" evidence="1">
    <location>
        <begin position="990"/>
        <end position="1007"/>
    </location>
</feature>
<accession>A0A8H5HB53</accession>
<name>A0A8H5HB53_9AGAR</name>
<keyword evidence="2" id="KW-1133">Transmembrane helix</keyword>
<feature type="region of interest" description="Disordered" evidence="1">
    <location>
        <begin position="743"/>
        <end position="769"/>
    </location>
</feature>
<protein>
    <submittedName>
        <fullName evidence="3">Uncharacterized protein</fullName>
    </submittedName>
</protein>
<evidence type="ECO:0000313" key="3">
    <source>
        <dbReference type="EMBL" id="KAF5379999.1"/>
    </source>
</evidence>
<feature type="transmembrane region" description="Helical" evidence="2">
    <location>
        <begin position="203"/>
        <end position="222"/>
    </location>
</feature>
<gene>
    <name evidence="3" type="ORF">D9615_006251</name>
</gene>
<feature type="compositionally biased region" description="Pro residues" evidence="1">
    <location>
        <begin position="133"/>
        <end position="142"/>
    </location>
</feature>
<feature type="region of interest" description="Disordered" evidence="1">
    <location>
        <begin position="976"/>
        <end position="1007"/>
    </location>
</feature>
<evidence type="ECO:0000256" key="2">
    <source>
        <dbReference type="SAM" id="Phobius"/>
    </source>
</evidence>
<dbReference type="AlphaFoldDB" id="A0A8H5HB53"/>
<evidence type="ECO:0000256" key="1">
    <source>
        <dbReference type="SAM" id="MobiDB-lite"/>
    </source>
</evidence>